<dbReference type="HAMAP" id="MF_01974">
    <property type="entry name" value="MetAP_1"/>
    <property type="match status" value="1"/>
</dbReference>
<dbReference type="InterPro" id="IPR002467">
    <property type="entry name" value="Pept_M24A_MAP1"/>
</dbReference>
<comment type="caution">
    <text evidence="9">The sequence shown here is derived from an EMBL/GenBank/DDBJ whole genome shotgun (WGS) entry which is preliminary data.</text>
</comment>
<evidence type="ECO:0000256" key="5">
    <source>
        <dbReference type="ARBA" id="ARBA00022801"/>
    </source>
</evidence>
<dbReference type="NCBIfam" id="TIGR00500">
    <property type="entry name" value="met_pdase_I"/>
    <property type="match status" value="1"/>
</dbReference>
<feature type="binding site" evidence="6">
    <location>
        <position position="116"/>
    </location>
    <ligand>
        <name>a divalent metal cation</name>
        <dbReference type="ChEBI" id="CHEBI:60240"/>
        <label>1</label>
    </ligand>
</feature>
<gene>
    <name evidence="6 9" type="primary">map</name>
    <name evidence="9" type="ORF">EZH24_05995</name>
</gene>
<comment type="catalytic activity">
    <reaction evidence="6 7">
        <text>Release of N-terminal amino acids, preferentially methionine, from peptides and arylamides.</text>
        <dbReference type="EC" id="3.4.11.18"/>
    </reaction>
</comment>
<evidence type="ECO:0000256" key="4">
    <source>
        <dbReference type="ARBA" id="ARBA00022723"/>
    </source>
</evidence>
<comment type="function">
    <text evidence="1 6">Removes the N-terminal methionine from nascent proteins. The N-terminal methionine is often cleaved when the second residue in the primary sequence is small and uncharged (Met-Ala-, Cys, Gly, Pro, Ser, Thr, or Val). Requires deformylation of the N(alpha)-formylated initiator methionine before it can be hydrolyzed.</text>
</comment>
<comment type="cofactor">
    <cofactor evidence="6">
        <name>Co(2+)</name>
        <dbReference type="ChEBI" id="CHEBI:48828"/>
    </cofactor>
    <cofactor evidence="6">
        <name>Zn(2+)</name>
        <dbReference type="ChEBI" id="CHEBI:29105"/>
    </cofactor>
    <cofactor evidence="6">
        <name>Mn(2+)</name>
        <dbReference type="ChEBI" id="CHEBI:29035"/>
    </cofactor>
    <cofactor evidence="6">
        <name>Fe(2+)</name>
        <dbReference type="ChEBI" id="CHEBI:29033"/>
    </cofactor>
    <text evidence="6">Binds 2 divalent metal cations per subunit. Has a high-affinity and a low affinity metal-binding site. The true nature of the physiological cofactor is under debate. The enzyme is active with cobalt, zinc, manganese or divalent iron ions. Most likely, methionine aminopeptidases function as mononuclear Fe(2+)-metalloproteases under physiological conditions, and the catalytically relevant metal-binding site has been assigned to the histidine-containing high-affinity site.</text>
</comment>
<reference evidence="9 10" key="1">
    <citation type="journal article" date="2019" name="Anaerobe">
        <title>Brachyspira catarrhinii sp. nov., an anaerobic intestinal spirochaete isolated from vervet monkeys may have been misidentified as Brachyspira aalborgi in previous studies.</title>
        <authorList>
            <person name="Phillips N.D."/>
            <person name="La T."/>
            <person name="Hampson D.J."/>
        </authorList>
    </citation>
    <scope>NUCLEOTIDE SEQUENCE [LARGE SCALE GENOMIC DNA]</scope>
    <source>
        <strain evidence="9 10">Z12</strain>
    </source>
</reference>
<dbReference type="EMBL" id="SJDU01000124">
    <property type="protein sequence ID" value="TKZ35297.1"/>
    <property type="molecule type" value="Genomic_DNA"/>
</dbReference>
<dbReference type="Gene3D" id="3.90.230.10">
    <property type="entry name" value="Creatinase/methionine aminopeptidase superfamily"/>
    <property type="match status" value="1"/>
</dbReference>
<evidence type="ECO:0000256" key="3">
    <source>
        <dbReference type="ARBA" id="ARBA00022670"/>
    </source>
</evidence>
<dbReference type="PANTHER" id="PTHR43330:SF8">
    <property type="entry name" value="METHIONINE AMINOPEPTIDASE 1D, MITOCHONDRIAL"/>
    <property type="match status" value="1"/>
</dbReference>
<proteinExistence type="inferred from homology"/>
<dbReference type="InterPro" id="IPR000994">
    <property type="entry name" value="Pept_M24"/>
</dbReference>
<feature type="binding site" evidence="6">
    <location>
        <position position="105"/>
    </location>
    <ligand>
        <name>a divalent metal cation</name>
        <dbReference type="ChEBI" id="CHEBI:60240"/>
        <label>1</label>
    </ligand>
</feature>
<dbReference type="SUPFAM" id="SSF55920">
    <property type="entry name" value="Creatinase/aminopeptidase"/>
    <property type="match status" value="1"/>
</dbReference>
<organism evidence="9 10">
    <name type="scientific">Brachyspira catarrhinii</name>
    <dbReference type="NCBI Taxonomy" id="2528966"/>
    <lineage>
        <taxon>Bacteria</taxon>
        <taxon>Pseudomonadati</taxon>
        <taxon>Spirochaetota</taxon>
        <taxon>Spirochaetia</taxon>
        <taxon>Brachyspirales</taxon>
        <taxon>Brachyspiraceae</taxon>
        <taxon>Brachyspira</taxon>
    </lineage>
</organism>
<keyword evidence="3 6" id="KW-0645">Protease</keyword>
<feature type="domain" description="Peptidase M24" evidence="8">
    <location>
        <begin position="21"/>
        <end position="254"/>
    </location>
</feature>
<feature type="binding site" evidence="6">
    <location>
        <position position="247"/>
    </location>
    <ligand>
        <name>a divalent metal cation</name>
        <dbReference type="ChEBI" id="CHEBI:60240"/>
        <label>1</label>
    </ligand>
</feature>
<dbReference type="EC" id="3.4.11.18" evidence="6 7"/>
<protein>
    <recommendedName>
        <fullName evidence="6 7">Methionine aminopeptidase</fullName>
        <shortName evidence="6">MAP</shortName>
        <shortName evidence="6">MetAP</shortName>
        <ecNumber evidence="6 7">3.4.11.18</ecNumber>
    </recommendedName>
    <alternativeName>
        <fullName evidence="6">Peptidase M</fullName>
    </alternativeName>
</protein>
<dbReference type="GO" id="GO:0004239">
    <property type="term" value="F:initiator methionyl aminopeptidase activity"/>
    <property type="evidence" value="ECO:0007669"/>
    <property type="project" value="UniProtKB-EC"/>
</dbReference>
<keyword evidence="10" id="KW-1185">Reference proteome</keyword>
<feature type="binding site" evidence="6">
    <location>
        <position position="247"/>
    </location>
    <ligand>
        <name>a divalent metal cation</name>
        <dbReference type="ChEBI" id="CHEBI:60240"/>
        <label>2</label>
        <note>catalytic</note>
    </ligand>
</feature>
<comment type="similarity">
    <text evidence="6">Belongs to the peptidase M24A family. Methionine aminopeptidase type 1 subfamily.</text>
</comment>
<feature type="binding site" evidence="6">
    <location>
        <position position="190"/>
    </location>
    <ligand>
        <name>substrate</name>
    </ligand>
</feature>
<evidence type="ECO:0000256" key="1">
    <source>
        <dbReference type="ARBA" id="ARBA00002521"/>
    </source>
</evidence>
<accession>A0ABY2TR09</accession>
<keyword evidence="2 6" id="KW-0031">Aminopeptidase</keyword>
<evidence type="ECO:0000313" key="10">
    <source>
        <dbReference type="Proteomes" id="UP000310168"/>
    </source>
</evidence>
<evidence type="ECO:0000256" key="2">
    <source>
        <dbReference type="ARBA" id="ARBA00022438"/>
    </source>
</evidence>
<feature type="binding site" evidence="6">
    <location>
        <position position="183"/>
    </location>
    <ligand>
        <name>a divalent metal cation</name>
        <dbReference type="ChEBI" id="CHEBI:60240"/>
        <label>2</label>
        <note>catalytic</note>
    </ligand>
</feature>
<comment type="subunit">
    <text evidence="6">Monomer.</text>
</comment>
<keyword evidence="4 6" id="KW-0479">Metal-binding</keyword>
<evidence type="ECO:0000256" key="6">
    <source>
        <dbReference type="HAMAP-Rule" id="MF_01974"/>
    </source>
</evidence>
<evidence type="ECO:0000259" key="8">
    <source>
        <dbReference type="Pfam" id="PF00557"/>
    </source>
</evidence>
<dbReference type="PRINTS" id="PR00599">
    <property type="entry name" value="MAPEPTIDASE"/>
</dbReference>
<keyword evidence="5 6" id="KW-0378">Hydrolase</keyword>
<dbReference type="RefSeq" id="WP_137998230.1">
    <property type="nucleotide sequence ID" value="NZ_SJDU01000124.1"/>
</dbReference>
<dbReference type="Pfam" id="PF00557">
    <property type="entry name" value="Peptidase_M24"/>
    <property type="match status" value="1"/>
</dbReference>
<dbReference type="InterPro" id="IPR036005">
    <property type="entry name" value="Creatinase/aminopeptidase-like"/>
</dbReference>
<sequence length="264" mass="29197">MFIKDSIDIVKPSVKDDKAIENIRKAALIAQNAIDLAFSFCKSGTRASKIDKEVEKYIKSQNGYPANLEVSGYGFATSVSIGNEIAHGIPSKKKILAHGKPVCIDIGVKYNGYYADCARTIVVKGNLGSVNKEVYRLISACKESLEYGIFKLKPKALLSEYGKNVEKKVNEYGYNIVKSLTGHGVGYEYHEAPYIFNFYHPNNDIVLEPNMVLALELMITNGSNKYSIEKDGWTLSTDDNSLAVHFEHTVLITNDGAEILGLDK</sequence>
<feature type="binding site" evidence="6">
    <location>
        <position position="216"/>
    </location>
    <ligand>
        <name>a divalent metal cation</name>
        <dbReference type="ChEBI" id="CHEBI:60240"/>
        <label>2</label>
        <note>catalytic</note>
    </ligand>
</feature>
<dbReference type="PANTHER" id="PTHR43330">
    <property type="entry name" value="METHIONINE AMINOPEPTIDASE"/>
    <property type="match status" value="1"/>
</dbReference>
<dbReference type="Proteomes" id="UP000310168">
    <property type="component" value="Unassembled WGS sequence"/>
</dbReference>
<feature type="binding site" evidence="6">
    <location>
        <position position="87"/>
    </location>
    <ligand>
        <name>substrate</name>
    </ligand>
</feature>
<name>A0ABY2TR09_9SPIR</name>
<evidence type="ECO:0000256" key="7">
    <source>
        <dbReference type="RuleBase" id="RU003653"/>
    </source>
</evidence>
<evidence type="ECO:0000313" key="9">
    <source>
        <dbReference type="EMBL" id="TKZ35297.1"/>
    </source>
</evidence>
<feature type="binding site" evidence="6">
    <location>
        <position position="116"/>
    </location>
    <ligand>
        <name>a divalent metal cation</name>
        <dbReference type="ChEBI" id="CHEBI:60240"/>
        <label>2</label>
        <note>catalytic</note>
    </ligand>
</feature>
<dbReference type="InterPro" id="IPR001714">
    <property type="entry name" value="Pept_M24_MAP"/>
</dbReference>